<reference evidence="2" key="1">
    <citation type="submission" date="2022-08" db="EMBL/GenBank/DDBJ databases">
        <authorList>
            <person name="Gutierrez-Valencia J."/>
        </authorList>
    </citation>
    <scope>NUCLEOTIDE SEQUENCE</scope>
</reference>
<feature type="non-terminal residue" evidence="2">
    <location>
        <position position="1"/>
    </location>
</feature>
<evidence type="ECO:0000313" key="3">
    <source>
        <dbReference type="Proteomes" id="UP001154282"/>
    </source>
</evidence>
<evidence type="ECO:0000313" key="2">
    <source>
        <dbReference type="EMBL" id="CAI0553029.1"/>
    </source>
</evidence>
<proteinExistence type="predicted"/>
<evidence type="ECO:0000256" key="1">
    <source>
        <dbReference type="SAM" id="MobiDB-lite"/>
    </source>
</evidence>
<gene>
    <name evidence="2" type="ORF">LITE_LOCUS46682</name>
</gene>
<dbReference type="AlphaFoldDB" id="A0AAV0R8Z7"/>
<sequence length="67" mass="7386">FTGPRFRILERVELSGDRRQNPRRLISSAAGKSGGAGEGRRRGNTKRGLGRDMLREHSLGNTSDYAS</sequence>
<name>A0AAV0R8Z7_9ROSI</name>
<feature type="region of interest" description="Disordered" evidence="1">
    <location>
        <begin position="16"/>
        <end position="67"/>
    </location>
</feature>
<protein>
    <submittedName>
        <fullName evidence="2">Uncharacterized protein</fullName>
    </submittedName>
</protein>
<keyword evidence="3" id="KW-1185">Reference proteome</keyword>
<organism evidence="2 3">
    <name type="scientific">Linum tenue</name>
    <dbReference type="NCBI Taxonomy" id="586396"/>
    <lineage>
        <taxon>Eukaryota</taxon>
        <taxon>Viridiplantae</taxon>
        <taxon>Streptophyta</taxon>
        <taxon>Embryophyta</taxon>
        <taxon>Tracheophyta</taxon>
        <taxon>Spermatophyta</taxon>
        <taxon>Magnoliopsida</taxon>
        <taxon>eudicotyledons</taxon>
        <taxon>Gunneridae</taxon>
        <taxon>Pentapetalae</taxon>
        <taxon>rosids</taxon>
        <taxon>fabids</taxon>
        <taxon>Malpighiales</taxon>
        <taxon>Linaceae</taxon>
        <taxon>Linum</taxon>
    </lineage>
</organism>
<dbReference type="EMBL" id="CAMGYJ010000010">
    <property type="protein sequence ID" value="CAI0553029.1"/>
    <property type="molecule type" value="Genomic_DNA"/>
</dbReference>
<feature type="compositionally biased region" description="Basic and acidic residues" evidence="1">
    <location>
        <begin position="49"/>
        <end position="58"/>
    </location>
</feature>
<comment type="caution">
    <text evidence="2">The sequence shown here is derived from an EMBL/GenBank/DDBJ whole genome shotgun (WGS) entry which is preliminary data.</text>
</comment>
<accession>A0AAV0R8Z7</accession>
<dbReference type="Proteomes" id="UP001154282">
    <property type="component" value="Unassembled WGS sequence"/>
</dbReference>